<comment type="caution">
    <text evidence="3">The sequence shown here is derived from an EMBL/GenBank/DDBJ whole genome shotgun (WGS) entry which is preliminary data.</text>
</comment>
<feature type="transmembrane region" description="Helical" evidence="2">
    <location>
        <begin position="109"/>
        <end position="128"/>
    </location>
</feature>
<feature type="transmembrane region" description="Helical" evidence="2">
    <location>
        <begin position="63"/>
        <end position="89"/>
    </location>
</feature>
<dbReference type="Proteomes" id="UP001500893">
    <property type="component" value="Unassembled WGS sequence"/>
</dbReference>
<feature type="transmembrane region" description="Helical" evidence="2">
    <location>
        <begin position="140"/>
        <end position="161"/>
    </location>
</feature>
<sequence>MPDRNHARAHVPGPLVYLRSRMWVIPVFCLAGGVGLCLGTLAIDHATGYRLLGQGLVGSSTNAQGILSAVAATMTTLIPLVLTITTVAVQLAMGQFSPRIVGALLHDRVSQWAMGLFTATFAFAIVAMRNVQASRTGVPGLTLLTAYLLVLASVVGLILYVHHSSRSMRAAGLIDLVGDHTHREIDRLYPVEREEEPAPPPDTAEALPRADTGVRHEVLNAGEPGILVRFDLARLVQLAARADCVLETVPVMGDFVHSDSPLFRVRGDIGRLDQAALRRAVVLGDERTHEDDCAYGIRKLVDITERSIAQPFNDRTTAVQSIDRLHDCLRQLVCRPFPPGCHRDQDGTVRVITRRLTWDGFVRLALDEIRLAGCSAPQVTRRVRALIDDLKRLAPPERQEPLDRQLRLLEAGVRRAYDDEDDITAALTADYQGIGSGSDVTR</sequence>
<feature type="region of interest" description="Disordered" evidence="1">
    <location>
        <begin position="191"/>
        <end position="211"/>
    </location>
</feature>
<keyword evidence="2" id="KW-0472">Membrane</keyword>
<accession>A0ABP6MKT8</accession>
<dbReference type="EMBL" id="BAAAVM010000001">
    <property type="protein sequence ID" value="GAA3117812.1"/>
    <property type="molecule type" value="Genomic_DNA"/>
</dbReference>
<protein>
    <submittedName>
        <fullName evidence="3">DUF2254 domain-containing protein</fullName>
    </submittedName>
</protein>
<reference evidence="4" key="1">
    <citation type="journal article" date="2019" name="Int. J. Syst. Evol. Microbiol.">
        <title>The Global Catalogue of Microorganisms (GCM) 10K type strain sequencing project: providing services to taxonomists for standard genome sequencing and annotation.</title>
        <authorList>
            <consortium name="The Broad Institute Genomics Platform"/>
            <consortium name="The Broad Institute Genome Sequencing Center for Infectious Disease"/>
            <person name="Wu L."/>
            <person name="Ma J."/>
        </authorList>
    </citation>
    <scope>NUCLEOTIDE SEQUENCE [LARGE SCALE GENOMIC DNA]</scope>
    <source>
        <strain evidence="4">JCM 11574</strain>
    </source>
</reference>
<name>A0ABP6MKT8_9ACTN</name>
<keyword evidence="2" id="KW-0812">Transmembrane</keyword>
<dbReference type="RefSeq" id="WP_345046414.1">
    <property type="nucleotide sequence ID" value="NZ_BAAAVM010000001.1"/>
</dbReference>
<keyword evidence="4" id="KW-1185">Reference proteome</keyword>
<evidence type="ECO:0000313" key="3">
    <source>
        <dbReference type="EMBL" id="GAA3117812.1"/>
    </source>
</evidence>
<organism evidence="3 4">
    <name type="scientific">Streptomyces rameus</name>
    <dbReference type="NCBI Taxonomy" id="68261"/>
    <lineage>
        <taxon>Bacteria</taxon>
        <taxon>Bacillati</taxon>
        <taxon>Actinomycetota</taxon>
        <taxon>Actinomycetes</taxon>
        <taxon>Kitasatosporales</taxon>
        <taxon>Streptomycetaceae</taxon>
        <taxon>Streptomyces</taxon>
    </lineage>
</organism>
<keyword evidence="2" id="KW-1133">Transmembrane helix</keyword>
<feature type="transmembrane region" description="Helical" evidence="2">
    <location>
        <begin position="21"/>
        <end position="43"/>
    </location>
</feature>
<dbReference type="InterPro" id="IPR018723">
    <property type="entry name" value="DUF2254_membrane"/>
</dbReference>
<evidence type="ECO:0000256" key="2">
    <source>
        <dbReference type="SAM" id="Phobius"/>
    </source>
</evidence>
<dbReference type="Pfam" id="PF10011">
    <property type="entry name" value="DUF2254"/>
    <property type="match status" value="1"/>
</dbReference>
<evidence type="ECO:0000313" key="4">
    <source>
        <dbReference type="Proteomes" id="UP001500893"/>
    </source>
</evidence>
<proteinExistence type="predicted"/>
<evidence type="ECO:0000256" key="1">
    <source>
        <dbReference type="SAM" id="MobiDB-lite"/>
    </source>
</evidence>
<gene>
    <name evidence="3" type="ORF">GCM10010521_01870</name>
</gene>